<accession>A0A0F9TP24</accession>
<dbReference type="EMBL" id="LAZR01000195">
    <property type="protein sequence ID" value="KKN82805.1"/>
    <property type="molecule type" value="Genomic_DNA"/>
</dbReference>
<dbReference type="AlphaFoldDB" id="A0A0F9TP24"/>
<organism evidence="1">
    <name type="scientific">marine sediment metagenome</name>
    <dbReference type="NCBI Taxonomy" id="412755"/>
    <lineage>
        <taxon>unclassified sequences</taxon>
        <taxon>metagenomes</taxon>
        <taxon>ecological metagenomes</taxon>
    </lineage>
</organism>
<comment type="caution">
    <text evidence="1">The sequence shown here is derived from an EMBL/GenBank/DDBJ whole genome shotgun (WGS) entry which is preliminary data.</text>
</comment>
<evidence type="ECO:0008006" key="2">
    <source>
        <dbReference type="Google" id="ProtNLM"/>
    </source>
</evidence>
<dbReference type="SUPFAM" id="SSF56563">
    <property type="entry name" value="Major capsid protein gp5"/>
    <property type="match status" value="1"/>
</dbReference>
<evidence type="ECO:0000313" key="1">
    <source>
        <dbReference type="EMBL" id="KKN82805.1"/>
    </source>
</evidence>
<gene>
    <name evidence="1" type="ORF">LCGC14_0306290</name>
</gene>
<name>A0A0F9TP24_9ZZZZ</name>
<proteinExistence type="predicted"/>
<reference evidence="1" key="1">
    <citation type="journal article" date="2015" name="Nature">
        <title>Complex archaea that bridge the gap between prokaryotes and eukaryotes.</title>
        <authorList>
            <person name="Spang A."/>
            <person name="Saw J.H."/>
            <person name="Jorgensen S.L."/>
            <person name="Zaremba-Niedzwiedzka K."/>
            <person name="Martijn J."/>
            <person name="Lind A.E."/>
            <person name="van Eijk R."/>
            <person name="Schleper C."/>
            <person name="Guy L."/>
            <person name="Ettema T.J."/>
        </authorList>
    </citation>
    <scope>NUCLEOTIDE SEQUENCE</scope>
</reference>
<protein>
    <recommendedName>
        <fullName evidence="2">Phage major capsid protein</fullName>
    </recommendedName>
</protein>
<sequence>MDFVIPAGSAANLPKEMVDKIVELAVEKSIFIKLMQSRDHYIEIVNEGTVPVLGATDLDKVYRIDTTTDITTLTENDFDIQSPDLFPVELGTYMYLKRKQVAQYPELKLDKLFREKISNAIARTADKITLIGNTDAVGATNTLNVTNGIATIAASGTLNASTAVTYTTSDSQSIINAVIEAQENIGLYGDTEHIEDLVIFASGTFYSSAKKSANKDYIGFALEDYAPLNLKKVVHIDGIPVIKRRQLTGEQAVLANLKGAFSGYYGKLEIDVEHKAGRRADLLVITFWYDFKWALLNSSSKAEGLVKISKSAS</sequence>